<dbReference type="InterPro" id="IPR046848">
    <property type="entry name" value="E_motif"/>
</dbReference>
<dbReference type="PROSITE" id="PS51375">
    <property type="entry name" value="PPR"/>
    <property type="match status" value="5"/>
</dbReference>
<feature type="repeat" description="PPR" evidence="2">
    <location>
        <begin position="393"/>
        <end position="428"/>
    </location>
</feature>
<sequence>MAMMMMMGSSPCGFENVTRQRFQAAAHVRPPPLLHLLRRCSSPEDLSRIHALVVKIGGPPHLTSHLLKAAVEVESATLRLPSSLFARISRPDISAFNVMVRGYAQSESPLEALLLYSTMLETSVVPDRHTFLFIIKACGRLNLLQEAMAVHGHVVKAGFSCDVFVLTALIHAYAIVGRLESARQLFDQMPERDVVSWNALISGYCRGGRVGDARKLFDEMPVQKTLASWNAIIAGYVQNELYRKALMVLNDMQCKKVKMDVVTVISALSACASLGALTIGEWLHKYVARIFKCHVISWNPVSGQLIGEELQERMSRAKTLTEGHDKRLALGNALISMYSKCGHINKALLVFEAMPVKNVISWTSIIDGCALHGEGRRALNLFNRMKKTVVIPNAVTYVAVLRACSHSGLVNEGMLYFDEMLTEYGIEPQVEHYGCMVDLFCRAGMLDAAYEFTMSMPVQPDVVTWRNLLCGCRTHGDHQLGRIVADHIMQRGLQEEEGLCVLISSIYAAGGRWEDAAYVRKKMKRCGIRKTPGCSSIEVDNMVHEFVKGDKSHPKTREIYDMIADMMKNLRYSENCSPNFFD</sequence>
<dbReference type="GO" id="GO:0009451">
    <property type="term" value="P:RNA modification"/>
    <property type="evidence" value="ECO:0007669"/>
    <property type="project" value="InterPro"/>
</dbReference>
<accession>A0A5K1FVR1</accession>
<evidence type="ECO:0008006" key="4">
    <source>
        <dbReference type="Google" id="ProtNLM"/>
    </source>
</evidence>
<dbReference type="FunFam" id="1.25.40.10:FF:000348">
    <property type="entry name" value="Pentatricopeptide repeat-containing protein chloroplastic"/>
    <property type="match status" value="1"/>
</dbReference>
<dbReference type="EMBL" id="LR721786">
    <property type="protein sequence ID" value="VVW67889.1"/>
    <property type="molecule type" value="Genomic_DNA"/>
</dbReference>
<dbReference type="NCBIfam" id="TIGR00756">
    <property type="entry name" value="PPR"/>
    <property type="match status" value="6"/>
</dbReference>
<dbReference type="GO" id="GO:0003723">
    <property type="term" value="F:RNA binding"/>
    <property type="evidence" value="ECO:0007669"/>
    <property type="project" value="InterPro"/>
</dbReference>
<dbReference type="OrthoDB" id="185373at2759"/>
<dbReference type="InterPro" id="IPR046849">
    <property type="entry name" value="E2_motif"/>
</dbReference>
<dbReference type="Gramene" id="NC8G0215340.1">
    <property type="protein sequence ID" value="NC8G0215340.1:cds"/>
    <property type="gene ID" value="NC8G0215340"/>
</dbReference>
<keyword evidence="1" id="KW-0677">Repeat</keyword>
<dbReference type="PANTHER" id="PTHR47926:SF537">
    <property type="entry name" value="PENTACOTRIPEPTIDE-REPEAT REGION OF PRORP DOMAIN-CONTAINING PROTEIN"/>
    <property type="match status" value="1"/>
</dbReference>
<proteinExistence type="predicted"/>
<reference evidence="3" key="1">
    <citation type="submission" date="2019-09" db="EMBL/GenBank/DDBJ databases">
        <authorList>
            <person name="Zhang L."/>
        </authorList>
    </citation>
    <scope>NUCLEOTIDE SEQUENCE</scope>
</reference>
<evidence type="ECO:0000256" key="1">
    <source>
        <dbReference type="ARBA" id="ARBA00022737"/>
    </source>
</evidence>
<dbReference type="InterPro" id="IPR011990">
    <property type="entry name" value="TPR-like_helical_dom_sf"/>
</dbReference>
<dbReference type="InterPro" id="IPR002885">
    <property type="entry name" value="PPR_rpt"/>
</dbReference>
<dbReference type="Pfam" id="PF12854">
    <property type="entry name" value="PPR_1"/>
    <property type="match status" value="1"/>
</dbReference>
<dbReference type="Pfam" id="PF20431">
    <property type="entry name" value="E_motif"/>
    <property type="match status" value="1"/>
</dbReference>
<evidence type="ECO:0000313" key="3">
    <source>
        <dbReference type="EMBL" id="VVW67889.1"/>
    </source>
</evidence>
<feature type="repeat" description="PPR" evidence="2">
    <location>
        <begin position="162"/>
        <end position="192"/>
    </location>
</feature>
<evidence type="ECO:0000256" key="2">
    <source>
        <dbReference type="PROSITE-ProRule" id="PRU00708"/>
    </source>
</evidence>
<gene>
    <name evidence="3" type="ORF">NYM_LOCUS25458</name>
</gene>
<dbReference type="Pfam" id="PF01535">
    <property type="entry name" value="PPR"/>
    <property type="match status" value="1"/>
</dbReference>
<name>A0A5K1FVR1_9MAGN</name>
<feature type="repeat" description="PPR" evidence="2">
    <location>
        <begin position="193"/>
        <end position="227"/>
    </location>
</feature>
<dbReference type="Gene3D" id="1.25.40.10">
    <property type="entry name" value="Tetratricopeptide repeat domain"/>
    <property type="match status" value="3"/>
</dbReference>
<organism evidence="3">
    <name type="scientific">Nymphaea colorata</name>
    <name type="common">pocket water lily</name>
    <dbReference type="NCBI Taxonomy" id="210225"/>
    <lineage>
        <taxon>Eukaryota</taxon>
        <taxon>Viridiplantae</taxon>
        <taxon>Streptophyta</taxon>
        <taxon>Embryophyta</taxon>
        <taxon>Tracheophyta</taxon>
        <taxon>Spermatophyta</taxon>
        <taxon>Magnoliopsida</taxon>
        <taxon>Nymphaeales</taxon>
        <taxon>Nymphaeaceae</taxon>
        <taxon>Nymphaea</taxon>
    </lineage>
</organism>
<dbReference type="PANTHER" id="PTHR47926">
    <property type="entry name" value="PENTATRICOPEPTIDE REPEAT-CONTAINING PROTEIN"/>
    <property type="match status" value="1"/>
</dbReference>
<protein>
    <recommendedName>
        <fullName evidence="4">Pentacotripeptide-repeat region of PRORP domain-containing protein</fullName>
    </recommendedName>
</protein>
<dbReference type="Pfam" id="PF13812">
    <property type="entry name" value="PPR_3"/>
    <property type="match status" value="1"/>
</dbReference>
<dbReference type="Pfam" id="PF20430">
    <property type="entry name" value="Eplus_motif"/>
    <property type="match status" value="1"/>
</dbReference>
<dbReference type="Pfam" id="PF13041">
    <property type="entry name" value="PPR_2"/>
    <property type="match status" value="3"/>
</dbReference>
<dbReference type="AlphaFoldDB" id="A0A5K1FVR1"/>
<dbReference type="InterPro" id="IPR046960">
    <property type="entry name" value="PPR_At4g14850-like_plant"/>
</dbReference>
<feature type="repeat" description="PPR" evidence="2">
    <location>
        <begin position="92"/>
        <end position="126"/>
    </location>
</feature>
<feature type="repeat" description="PPR" evidence="2">
    <location>
        <begin position="358"/>
        <end position="392"/>
    </location>
</feature>
<dbReference type="FunFam" id="1.25.40.10:FF:000184">
    <property type="entry name" value="Pentatricopeptide repeat-containing protein, chloroplastic"/>
    <property type="match status" value="1"/>
</dbReference>
<dbReference type="OMA" id="NICANAY"/>